<evidence type="ECO:0000313" key="3">
    <source>
        <dbReference type="Proteomes" id="UP000236291"/>
    </source>
</evidence>
<dbReference type="AlphaFoldDB" id="A0A2K3KBW8"/>
<evidence type="ECO:0000259" key="1">
    <source>
        <dbReference type="PROSITE" id="PS51281"/>
    </source>
</evidence>
<dbReference type="PROSITE" id="PS51281">
    <property type="entry name" value="TAP_C"/>
    <property type="match status" value="1"/>
</dbReference>
<protein>
    <recommendedName>
        <fullName evidence="1">TAP-C domain-containing protein</fullName>
    </recommendedName>
</protein>
<gene>
    <name evidence="2" type="ORF">L195_g053674</name>
</gene>
<comment type="caution">
    <text evidence="2">The sequence shown here is derived from an EMBL/GenBank/DDBJ whole genome shotgun (WGS) entry which is preliminary data.</text>
</comment>
<dbReference type="GO" id="GO:0005634">
    <property type="term" value="C:nucleus"/>
    <property type="evidence" value="ECO:0007669"/>
    <property type="project" value="InterPro"/>
</dbReference>
<dbReference type="GO" id="GO:0051028">
    <property type="term" value="P:mRNA transport"/>
    <property type="evidence" value="ECO:0007669"/>
    <property type="project" value="InterPro"/>
</dbReference>
<feature type="non-terminal residue" evidence="2">
    <location>
        <position position="1"/>
    </location>
</feature>
<feature type="domain" description="TAP-C" evidence="1">
    <location>
        <begin position="1"/>
        <end position="13"/>
    </location>
</feature>
<organism evidence="2 3">
    <name type="scientific">Trifolium pratense</name>
    <name type="common">Red clover</name>
    <dbReference type="NCBI Taxonomy" id="57577"/>
    <lineage>
        <taxon>Eukaryota</taxon>
        <taxon>Viridiplantae</taxon>
        <taxon>Streptophyta</taxon>
        <taxon>Embryophyta</taxon>
        <taxon>Tracheophyta</taxon>
        <taxon>Spermatophyta</taxon>
        <taxon>Magnoliopsida</taxon>
        <taxon>eudicotyledons</taxon>
        <taxon>Gunneridae</taxon>
        <taxon>Pentapetalae</taxon>
        <taxon>rosids</taxon>
        <taxon>fabids</taxon>
        <taxon>Fabales</taxon>
        <taxon>Fabaceae</taxon>
        <taxon>Papilionoideae</taxon>
        <taxon>50 kb inversion clade</taxon>
        <taxon>NPAAA clade</taxon>
        <taxon>Hologalegina</taxon>
        <taxon>IRL clade</taxon>
        <taxon>Trifolieae</taxon>
        <taxon>Trifolium</taxon>
    </lineage>
</organism>
<proteinExistence type="predicted"/>
<dbReference type="InterPro" id="IPR005637">
    <property type="entry name" value="TAP_C_dom"/>
</dbReference>
<sequence length="38" mass="4328">SKKGIPGKAFGKFWLLYRSSRKEEGLWKDLNSQGGNED</sequence>
<name>A0A2K3KBW8_TRIPR</name>
<evidence type="ECO:0000313" key="2">
    <source>
        <dbReference type="EMBL" id="PNX63768.1"/>
    </source>
</evidence>
<reference evidence="2 3" key="1">
    <citation type="journal article" date="2014" name="Am. J. Bot.">
        <title>Genome assembly and annotation for red clover (Trifolium pratense; Fabaceae).</title>
        <authorList>
            <person name="Istvanek J."/>
            <person name="Jaros M."/>
            <person name="Krenek A."/>
            <person name="Repkova J."/>
        </authorList>
    </citation>
    <scope>NUCLEOTIDE SEQUENCE [LARGE SCALE GENOMIC DNA]</scope>
    <source>
        <strain evidence="3">cv. Tatra</strain>
        <tissue evidence="2">Young leaves</tissue>
    </source>
</reference>
<dbReference type="EMBL" id="ASHM01091373">
    <property type="protein sequence ID" value="PNX63768.1"/>
    <property type="molecule type" value="Genomic_DNA"/>
</dbReference>
<accession>A0A2K3KBW8</accession>
<reference evidence="2 3" key="2">
    <citation type="journal article" date="2017" name="Front. Plant Sci.">
        <title>Gene Classification and Mining of Molecular Markers Useful in Red Clover (Trifolium pratense) Breeding.</title>
        <authorList>
            <person name="Istvanek J."/>
            <person name="Dluhosova J."/>
            <person name="Dluhos P."/>
            <person name="Patkova L."/>
            <person name="Nedelnik J."/>
            <person name="Repkova J."/>
        </authorList>
    </citation>
    <scope>NUCLEOTIDE SEQUENCE [LARGE SCALE GENOMIC DNA]</scope>
    <source>
        <strain evidence="3">cv. Tatra</strain>
        <tissue evidence="2">Young leaves</tissue>
    </source>
</reference>
<feature type="non-terminal residue" evidence="2">
    <location>
        <position position="38"/>
    </location>
</feature>
<dbReference type="Proteomes" id="UP000236291">
    <property type="component" value="Unassembled WGS sequence"/>
</dbReference>